<feature type="domain" description="Thioredoxin" evidence="5">
    <location>
        <begin position="25"/>
        <end position="142"/>
    </location>
</feature>
<evidence type="ECO:0000256" key="3">
    <source>
        <dbReference type="ARBA" id="ARBA00023157"/>
    </source>
</evidence>
<dbReference type="InterPro" id="IPR017937">
    <property type="entry name" value="Thioredoxin_CS"/>
</dbReference>
<keyword evidence="3" id="KW-1015">Disulfide bond</keyword>
<dbReference type="PROSITE" id="PS00194">
    <property type="entry name" value="THIOREDOXIN_1"/>
    <property type="match status" value="1"/>
</dbReference>
<dbReference type="EMBL" id="FRYL01000023">
    <property type="protein sequence ID" value="SHO80981.1"/>
    <property type="molecule type" value="Genomic_DNA"/>
</dbReference>
<dbReference type="FunFam" id="3.40.30.10:FF:000001">
    <property type="entry name" value="Thioredoxin"/>
    <property type="match status" value="1"/>
</dbReference>
<sequence>MSINVVCPNCLKVNRIPKKDSYKKANCGSCKNSMLNVEPIDGDEDKLNTFIANSDIPVIVDFWAPWCGPCMQMAPVFKEVSRDMSLQASFIKINSDDNNNLGAKYSIRSIPTLIIFKNGKEVDRLSGALNSSRLKNWINQYR</sequence>
<name>A0A1W1EJE1_9ZZZZ</name>
<evidence type="ECO:0000256" key="4">
    <source>
        <dbReference type="ARBA" id="ARBA00023284"/>
    </source>
</evidence>
<dbReference type="Gene3D" id="2.30.30.380">
    <property type="entry name" value="Zn-finger domain of Sec23/24"/>
    <property type="match status" value="1"/>
</dbReference>
<dbReference type="PRINTS" id="PR00421">
    <property type="entry name" value="THIOREDOXIN"/>
</dbReference>
<dbReference type="PANTHER" id="PTHR45663">
    <property type="entry name" value="GEO12009P1"/>
    <property type="match status" value="1"/>
</dbReference>
<dbReference type="InterPro" id="IPR005746">
    <property type="entry name" value="Thioredoxin"/>
</dbReference>
<dbReference type="Pfam" id="PF00085">
    <property type="entry name" value="Thioredoxin"/>
    <property type="match status" value="1"/>
</dbReference>
<dbReference type="InterPro" id="IPR013766">
    <property type="entry name" value="Thioredoxin_domain"/>
</dbReference>
<dbReference type="InterPro" id="IPR036249">
    <property type="entry name" value="Thioredoxin-like_sf"/>
</dbReference>
<keyword evidence="4" id="KW-0676">Redox-active center</keyword>
<keyword evidence="2" id="KW-0249">Electron transport</keyword>
<gene>
    <name evidence="6" type="ORF">MNB_SV-15-33</name>
</gene>
<organism evidence="6">
    <name type="scientific">hydrothermal vent metagenome</name>
    <dbReference type="NCBI Taxonomy" id="652676"/>
    <lineage>
        <taxon>unclassified sequences</taxon>
        <taxon>metagenomes</taxon>
        <taxon>ecological metagenomes</taxon>
    </lineage>
</organism>
<protein>
    <submittedName>
        <fullName evidence="6">Thioredoxin</fullName>
    </submittedName>
</protein>
<dbReference type="PROSITE" id="PS51352">
    <property type="entry name" value="THIOREDOXIN_2"/>
    <property type="match status" value="1"/>
</dbReference>
<evidence type="ECO:0000259" key="5">
    <source>
        <dbReference type="PROSITE" id="PS51352"/>
    </source>
</evidence>
<evidence type="ECO:0000256" key="1">
    <source>
        <dbReference type="ARBA" id="ARBA00022448"/>
    </source>
</evidence>
<dbReference type="GO" id="GO:0015035">
    <property type="term" value="F:protein-disulfide reductase activity"/>
    <property type="evidence" value="ECO:0007669"/>
    <property type="project" value="InterPro"/>
</dbReference>
<reference evidence="6" key="1">
    <citation type="submission" date="2016-10" db="EMBL/GenBank/DDBJ databases">
        <authorList>
            <person name="de Groot N.N."/>
        </authorList>
    </citation>
    <scope>NUCLEOTIDE SEQUENCE</scope>
</reference>
<proteinExistence type="predicted"/>
<evidence type="ECO:0000256" key="2">
    <source>
        <dbReference type="ARBA" id="ARBA00022982"/>
    </source>
</evidence>
<dbReference type="NCBIfam" id="TIGR01068">
    <property type="entry name" value="thioredoxin"/>
    <property type="match status" value="1"/>
</dbReference>
<dbReference type="GO" id="GO:0005737">
    <property type="term" value="C:cytoplasm"/>
    <property type="evidence" value="ECO:0007669"/>
    <property type="project" value="TreeGrafter"/>
</dbReference>
<evidence type="ECO:0000313" key="6">
    <source>
        <dbReference type="EMBL" id="SHO80981.1"/>
    </source>
</evidence>
<dbReference type="CDD" id="cd02947">
    <property type="entry name" value="TRX_family"/>
    <property type="match status" value="1"/>
</dbReference>
<dbReference type="NCBIfam" id="NF008229">
    <property type="entry name" value="PRK10996.1"/>
    <property type="match status" value="1"/>
</dbReference>
<dbReference type="Gene3D" id="3.40.30.10">
    <property type="entry name" value="Glutaredoxin"/>
    <property type="match status" value="1"/>
</dbReference>
<dbReference type="AlphaFoldDB" id="A0A1W1EJE1"/>
<dbReference type="SUPFAM" id="SSF52833">
    <property type="entry name" value="Thioredoxin-like"/>
    <property type="match status" value="1"/>
</dbReference>
<accession>A0A1W1EJE1</accession>
<dbReference type="PANTHER" id="PTHR45663:SF11">
    <property type="entry name" value="GEO12009P1"/>
    <property type="match status" value="1"/>
</dbReference>
<keyword evidence="1" id="KW-0813">Transport</keyword>